<proteinExistence type="predicted"/>
<feature type="compositionally biased region" description="Basic and acidic residues" evidence="1">
    <location>
        <begin position="76"/>
        <end position="85"/>
    </location>
</feature>
<evidence type="ECO:0000313" key="3">
    <source>
        <dbReference type="Proteomes" id="UP001556367"/>
    </source>
</evidence>
<evidence type="ECO:0000256" key="1">
    <source>
        <dbReference type="SAM" id="MobiDB-lite"/>
    </source>
</evidence>
<comment type="caution">
    <text evidence="2">The sequence shown here is derived from an EMBL/GenBank/DDBJ whole genome shotgun (WGS) entry which is preliminary data.</text>
</comment>
<protein>
    <submittedName>
        <fullName evidence="2">Uncharacterized protein</fullName>
    </submittedName>
</protein>
<name>A0ABR3JU19_9AGAR</name>
<organism evidence="2 3">
    <name type="scientific">Hohenbuehelia grisea</name>
    <dbReference type="NCBI Taxonomy" id="104357"/>
    <lineage>
        <taxon>Eukaryota</taxon>
        <taxon>Fungi</taxon>
        <taxon>Dikarya</taxon>
        <taxon>Basidiomycota</taxon>
        <taxon>Agaricomycotina</taxon>
        <taxon>Agaricomycetes</taxon>
        <taxon>Agaricomycetidae</taxon>
        <taxon>Agaricales</taxon>
        <taxon>Pleurotineae</taxon>
        <taxon>Pleurotaceae</taxon>
        <taxon>Hohenbuehelia</taxon>
    </lineage>
</organism>
<accession>A0ABR3JU19</accession>
<reference evidence="3" key="1">
    <citation type="submission" date="2024-06" db="EMBL/GenBank/DDBJ databases">
        <title>Multi-omics analyses provide insights into the biosynthesis of the anticancer antibiotic pleurotin in Hohenbuehelia grisea.</title>
        <authorList>
            <person name="Weaver J.A."/>
            <person name="Alberti F."/>
        </authorList>
    </citation>
    <scope>NUCLEOTIDE SEQUENCE [LARGE SCALE GENOMIC DNA]</scope>
    <source>
        <strain evidence="3">T-177</strain>
    </source>
</reference>
<dbReference type="EMBL" id="JASNQZ010000003">
    <property type="protein sequence ID" value="KAL0958663.1"/>
    <property type="molecule type" value="Genomic_DNA"/>
</dbReference>
<sequence>MYETRAVAARNAQEAVTTPAPPTLTPILEPRLHGSFSVIKNIDFRTLKYSETGEGYVICIKEEDNEDYYEDEDGPREDADVKDSANDGFTGSH</sequence>
<feature type="region of interest" description="Disordered" evidence="1">
    <location>
        <begin position="65"/>
        <end position="93"/>
    </location>
</feature>
<gene>
    <name evidence="2" type="ORF">HGRIS_013995</name>
</gene>
<feature type="region of interest" description="Disordered" evidence="1">
    <location>
        <begin position="1"/>
        <end position="23"/>
    </location>
</feature>
<keyword evidence="3" id="KW-1185">Reference proteome</keyword>
<dbReference type="Proteomes" id="UP001556367">
    <property type="component" value="Unassembled WGS sequence"/>
</dbReference>
<evidence type="ECO:0000313" key="2">
    <source>
        <dbReference type="EMBL" id="KAL0958663.1"/>
    </source>
</evidence>
<feature type="compositionally biased region" description="Acidic residues" evidence="1">
    <location>
        <begin position="65"/>
        <end position="75"/>
    </location>
</feature>